<evidence type="ECO:0000259" key="15">
    <source>
        <dbReference type="Pfam" id="PF00324"/>
    </source>
</evidence>
<feature type="transmembrane region" description="Helical" evidence="14">
    <location>
        <begin position="280"/>
        <end position="297"/>
    </location>
</feature>
<sequence>QPWWKANFFVREPVLFGTWDGVFTSCMLNIFGVIIFLRTGWVVGNAGVGLSLLIIVITLLVALAPVLSSIGVCERCHVGSGGVYFLLSHVLGQRAGGAISLLYAFGQAVSVSLFCAGLGESLAQTAHWDSAWAVRVIGLLTALAILLVVLAGVKWVVKLQLLLLAILMLSVLDFVIGTFAHTDIAAGFTGYKTENMEKNAAPQFGAKQNFFTVFGVFFPSATGVLSGINMSGDLKDPSSNIPAGTLAALGFRWVGLLYILFAVLLGAVCTREALLTDYMIASKVSLVGVLFLFGLYVSSLSSCLGAQYGAPRVLQVISQDNVVPIIKPLGKERGANKEPYVASIFVAVIAMLFILIGNLNALAPIVTMPFLVTYASIDYAYFKLAMSYDLKQKQKLLDAGCRQQRDSETKSESSPTTKLRSDDGFSKKCIVFLLPVDATEKDDSLEKENVEKDGVPGQEKGAITVDMGSKDHGDEDGTLKPATYDDSDTTKLLGDDAEKGTKQTDKAKRQGEIKRGEQGLLFYYTKQKSYSEEQHINWEIEKQPSSYYSDLCNRWVSLAGAIASLLIMFLIHWGYALANISVTLLVYIYIGQANPSLPKGIAADFSFVRWVQSLAERITRRKPAQQQMVIPPGGIPYGVSTYQLTEDNADFAYRDRRHQSSVITDLAPQ</sequence>
<dbReference type="PhylomeDB" id="A7RQ45"/>
<keyword evidence="11" id="KW-0868">Chloride</keyword>
<evidence type="ECO:0000256" key="3">
    <source>
        <dbReference type="ARBA" id="ARBA00022448"/>
    </source>
</evidence>
<keyword evidence="4" id="KW-0633">Potassium transport</keyword>
<feature type="transmembrane region" description="Helical" evidence="14">
    <location>
        <begin position="162"/>
        <end position="188"/>
    </location>
</feature>
<dbReference type="Pfam" id="PF00324">
    <property type="entry name" value="AA_permease"/>
    <property type="match status" value="1"/>
</dbReference>
<feature type="transmembrane region" description="Helical" evidence="14">
    <location>
        <begin position="101"/>
        <end position="119"/>
    </location>
</feature>
<evidence type="ECO:0000256" key="2">
    <source>
        <dbReference type="ARBA" id="ARBA00010593"/>
    </source>
</evidence>
<dbReference type="eggNOG" id="KOG2083">
    <property type="taxonomic scope" value="Eukaryota"/>
</dbReference>
<feature type="compositionally biased region" description="Basic and acidic residues" evidence="13">
    <location>
        <begin position="468"/>
        <end position="478"/>
    </location>
</feature>
<protein>
    <recommendedName>
        <fullName evidence="12">Solute carrier family 12 member 8</fullName>
    </recommendedName>
</protein>
<dbReference type="InterPro" id="IPR004841">
    <property type="entry name" value="AA-permease/SLC12A_dom"/>
</dbReference>
<dbReference type="InParanoid" id="A7RQ45"/>
<accession>A7RQ45</accession>
<dbReference type="GO" id="GO:0055075">
    <property type="term" value="P:potassium ion homeostasis"/>
    <property type="evidence" value="ECO:0000318"/>
    <property type="project" value="GO_Central"/>
</dbReference>
<evidence type="ECO:0000256" key="6">
    <source>
        <dbReference type="ARBA" id="ARBA00022847"/>
    </source>
</evidence>
<evidence type="ECO:0000256" key="10">
    <source>
        <dbReference type="ARBA" id="ARBA00023136"/>
    </source>
</evidence>
<evidence type="ECO:0000256" key="12">
    <source>
        <dbReference type="ARBA" id="ARBA00073711"/>
    </source>
</evidence>
<comment type="subcellular location">
    <subcellularLocation>
        <location evidence="1">Membrane</location>
        <topology evidence="1">Multi-pass membrane protein</topology>
    </subcellularLocation>
</comment>
<evidence type="ECO:0000256" key="7">
    <source>
        <dbReference type="ARBA" id="ARBA00022958"/>
    </source>
</evidence>
<keyword evidence="10 14" id="KW-0472">Membrane</keyword>
<feature type="region of interest" description="Disordered" evidence="13">
    <location>
        <begin position="443"/>
        <end position="510"/>
    </location>
</feature>
<evidence type="ECO:0000256" key="9">
    <source>
        <dbReference type="ARBA" id="ARBA00023065"/>
    </source>
</evidence>
<comment type="similarity">
    <text evidence="2">Belongs to the SLC12A transporter family.</text>
</comment>
<dbReference type="EMBL" id="DS469527">
    <property type="protein sequence ID" value="EDO46430.1"/>
    <property type="molecule type" value="Genomic_DNA"/>
</dbReference>
<name>A7RQ45_NEMVE</name>
<evidence type="ECO:0000256" key="5">
    <source>
        <dbReference type="ARBA" id="ARBA00022692"/>
    </source>
</evidence>
<feature type="compositionally biased region" description="Basic and acidic residues" evidence="13">
    <location>
        <begin position="443"/>
        <end position="454"/>
    </location>
</feature>
<evidence type="ECO:0000313" key="16">
    <source>
        <dbReference type="EMBL" id="EDO46430.1"/>
    </source>
</evidence>
<feature type="transmembrane region" description="Helical" evidence="14">
    <location>
        <begin position="249"/>
        <end position="268"/>
    </location>
</feature>
<keyword evidence="7" id="KW-0630">Potassium</keyword>
<evidence type="ECO:0000256" key="8">
    <source>
        <dbReference type="ARBA" id="ARBA00022989"/>
    </source>
</evidence>
<keyword evidence="5 14" id="KW-0812">Transmembrane</keyword>
<evidence type="ECO:0000256" key="4">
    <source>
        <dbReference type="ARBA" id="ARBA00022538"/>
    </source>
</evidence>
<reference evidence="16 17" key="1">
    <citation type="journal article" date="2007" name="Science">
        <title>Sea anemone genome reveals ancestral eumetazoan gene repertoire and genomic organization.</title>
        <authorList>
            <person name="Putnam N.H."/>
            <person name="Srivastava M."/>
            <person name="Hellsten U."/>
            <person name="Dirks B."/>
            <person name="Chapman J."/>
            <person name="Salamov A."/>
            <person name="Terry A."/>
            <person name="Shapiro H."/>
            <person name="Lindquist E."/>
            <person name="Kapitonov V.V."/>
            <person name="Jurka J."/>
            <person name="Genikhovich G."/>
            <person name="Grigoriev I.V."/>
            <person name="Lucas S.M."/>
            <person name="Steele R.E."/>
            <person name="Finnerty J.R."/>
            <person name="Technau U."/>
            <person name="Martindale M.Q."/>
            <person name="Rokhsar D.S."/>
        </authorList>
    </citation>
    <scope>NUCLEOTIDE SEQUENCE [LARGE SCALE GENOMIC DNA]</scope>
    <source>
        <strain evidence="17">CH2 X CH6</strain>
    </source>
</reference>
<dbReference type="PANTHER" id="PTHR11827:SF6">
    <property type="entry name" value="SOLUTE CARRIER FAMILY 12 MEMBER 8"/>
    <property type="match status" value="1"/>
</dbReference>
<gene>
    <name evidence="16" type="ORF">NEMVEDRAFT_v1g89298</name>
</gene>
<keyword evidence="17" id="KW-1185">Reference proteome</keyword>
<dbReference type="InterPro" id="IPR004842">
    <property type="entry name" value="SLC12A_fam"/>
</dbReference>
<dbReference type="HOGENOM" id="CLU_017440_1_1_1"/>
<dbReference type="STRING" id="45351.A7RQ45"/>
<feature type="non-terminal residue" evidence="16">
    <location>
        <position position="1"/>
    </location>
</feature>
<dbReference type="GO" id="GO:0015379">
    <property type="term" value="F:potassium:chloride symporter activity"/>
    <property type="evidence" value="ECO:0000318"/>
    <property type="project" value="GO_Central"/>
</dbReference>
<dbReference type="AlphaFoldDB" id="A7RQ45"/>
<feature type="region of interest" description="Disordered" evidence="13">
    <location>
        <begin position="401"/>
        <end position="421"/>
    </location>
</feature>
<dbReference type="GO" id="GO:1902476">
    <property type="term" value="P:chloride transmembrane transport"/>
    <property type="evidence" value="ECO:0000318"/>
    <property type="project" value="GO_Central"/>
</dbReference>
<dbReference type="Gene3D" id="1.20.1740.10">
    <property type="entry name" value="Amino acid/polyamine transporter I"/>
    <property type="match status" value="1"/>
</dbReference>
<dbReference type="GO" id="GO:1990573">
    <property type="term" value="P:potassium ion import across plasma membrane"/>
    <property type="evidence" value="ECO:0000318"/>
    <property type="project" value="GO_Central"/>
</dbReference>
<feature type="transmembrane region" description="Helical" evidence="14">
    <location>
        <begin position="339"/>
        <end position="356"/>
    </location>
</feature>
<keyword evidence="3" id="KW-0813">Transport</keyword>
<feature type="transmembrane region" description="Helical" evidence="14">
    <location>
        <begin position="47"/>
        <end position="67"/>
    </location>
</feature>
<evidence type="ECO:0000256" key="11">
    <source>
        <dbReference type="ARBA" id="ARBA00023214"/>
    </source>
</evidence>
<proteinExistence type="inferred from homology"/>
<feature type="transmembrane region" description="Helical" evidence="14">
    <location>
        <begin position="21"/>
        <end position="41"/>
    </location>
</feature>
<feature type="domain" description="Amino acid permease/ SLC12A" evidence="15">
    <location>
        <begin position="22"/>
        <end position="386"/>
    </location>
</feature>
<evidence type="ECO:0000256" key="14">
    <source>
        <dbReference type="SAM" id="Phobius"/>
    </source>
</evidence>
<organism evidence="16 17">
    <name type="scientific">Nematostella vectensis</name>
    <name type="common">Starlet sea anemone</name>
    <dbReference type="NCBI Taxonomy" id="45351"/>
    <lineage>
        <taxon>Eukaryota</taxon>
        <taxon>Metazoa</taxon>
        <taxon>Cnidaria</taxon>
        <taxon>Anthozoa</taxon>
        <taxon>Hexacorallia</taxon>
        <taxon>Actiniaria</taxon>
        <taxon>Edwardsiidae</taxon>
        <taxon>Nematostella</taxon>
    </lineage>
</organism>
<feature type="transmembrane region" description="Helical" evidence="14">
    <location>
        <begin position="208"/>
        <end position="228"/>
    </location>
</feature>
<dbReference type="GO" id="GO:0006884">
    <property type="term" value="P:cell volume homeostasis"/>
    <property type="evidence" value="ECO:0000318"/>
    <property type="project" value="GO_Central"/>
</dbReference>
<feature type="compositionally biased region" description="Basic and acidic residues" evidence="13">
    <location>
        <begin position="493"/>
        <end position="510"/>
    </location>
</feature>
<dbReference type="PANTHER" id="PTHR11827">
    <property type="entry name" value="SOLUTE CARRIER FAMILY 12, CATION COTRANSPORTERS"/>
    <property type="match status" value="1"/>
</dbReference>
<dbReference type="OMA" id="IMFIIQW"/>
<keyword evidence="9" id="KW-0406">Ion transport</keyword>
<keyword evidence="8 14" id="KW-1133">Transmembrane helix</keyword>
<keyword evidence="6" id="KW-0769">Symport</keyword>
<feature type="transmembrane region" description="Helical" evidence="14">
    <location>
        <begin position="555"/>
        <end position="575"/>
    </location>
</feature>
<dbReference type="Proteomes" id="UP000001593">
    <property type="component" value="Unassembled WGS sequence"/>
</dbReference>
<feature type="transmembrane region" description="Helical" evidence="14">
    <location>
        <begin position="131"/>
        <end position="150"/>
    </location>
</feature>
<dbReference type="FunFam" id="1.20.1740.10:FF:000030">
    <property type="entry name" value="solute carrier family 12 member 8"/>
    <property type="match status" value="1"/>
</dbReference>
<evidence type="ECO:0000256" key="1">
    <source>
        <dbReference type="ARBA" id="ARBA00004141"/>
    </source>
</evidence>
<evidence type="ECO:0000256" key="13">
    <source>
        <dbReference type="SAM" id="MobiDB-lite"/>
    </source>
</evidence>
<dbReference type="GO" id="GO:0055064">
    <property type="term" value="P:chloride ion homeostasis"/>
    <property type="evidence" value="ECO:0000318"/>
    <property type="project" value="GO_Central"/>
</dbReference>
<evidence type="ECO:0000313" key="17">
    <source>
        <dbReference type="Proteomes" id="UP000001593"/>
    </source>
</evidence>
<dbReference type="GO" id="GO:0016020">
    <property type="term" value="C:membrane"/>
    <property type="evidence" value="ECO:0007669"/>
    <property type="project" value="UniProtKB-SubCell"/>
</dbReference>